<dbReference type="EMBL" id="JAERRA010000001">
    <property type="protein sequence ID" value="MBL0719737.1"/>
    <property type="molecule type" value="Genomic_DNA"/>
</dbReference>
<accession>A0A9X0XF59</accession>
<dbReference type="RefSeq" id="WP_201825194.1">
    <property type="nucleotide sequence ID" value="NZ_JAERRA010000001.1"/>
</dbReference>
<dbReference type="Proteomes" id="UP000643207">
    <property type="component" value="Unassembled WGS sequence"/>
</dbReference>
<gene>
    <name evidence="1" type="ORF">JI742_07530</name>
</gene>
<reference evidence="1 2" key="1">
    <citation type="submission" date="2021-01" db="EMBL/GenBank/DDBJ databases">
        <title>Piscinibacter sp. Jin2 Genome sequencing and assembly.</title>
        <authorList>
            <person name="Kim I."/>
        </authorList>
    </citation>
    <scope>NUCLEOTIDE SEQUENCE [LARGE SCALE GENOMIC DNA]</scope>
    <source>
        <strain evidence="1 2">Jin2</strain>
    </source>
</reference>
<dbReference type="AlphaFoldDB" id="A0A9X0XF59"/>
<protein>
    <submittedName>
        <fullName evidence="1">Uncharacterized protein</fullName>
    </submittedName>
</protein>
<organism evidence="1 2">
    <name type="scientific">Aquariibacter lacus</name>
    <dbReference type="NCBI Taxonomy" id="2801332"/>
    <lineage>
        <taxon>Bacteria</taxon>
        <taxon>Pseudomonadati</taxon>
        <taxon>Pseudomonadota</taxon>
        <taxon>Betaproteobacteria</taxon>
        <taxon>Burkholderiales</taxon>
        <taxon>Sphaerotilaceae</taxon>
        <taxon>Aquariibacter</taxon>
    </lineage>
</organism>
<evidence type="ECO:0000313" key="1">
    <source>
        <dbReference type="EMBL" id="MBL0719737.1"/>
    </source>
</evidence>
<keyword evidence="2" id="KW-1185">Reference proteome</keyword>
<comment type="caution">
    <text evidence="1">The sequence shown here is derived from an EMBL/GenBank/DDBJ whole genome shotgun (WGS) entry which is preliminary data.</text>
</comment>
<proteinExistence type="predicted"/>
<name>A0A9X0XF59_9BURK</name>
<evidence type="ECO:0000313" key="2">
    <source>
        <dbReference type="Proteomes" id="UP000643207"/>
    </source>
</evidence>
<sequence>MSDPHLFKPVLELQDLANLLGRSPETVRKDLRRNPAAVPPRLLIPGTRLLRWRTADVQAWLAQRVEGPRRG</sequence>